<evidence type="ECO:0000313" key="4">
    <source>
        <dbReference type="Proteomes" id="UP000597886"/>
    </source>
</evidence>
<name>A0AA90Z2X2_9RHOB</name>
<dbReference type="PANTHER" id="PTHR43056:SF10">
    <property type="entry name" value="COCE_NOND FAMILY, PUTATIVE (AFU_ORTHOLOGUE AFUA_7G00600)-RELATED"/>
    <property type="match status" value="1"/>
</dbReference>
<dbReference type="Gene3D" id="2.60.120.260">
    <property type="entry name" value="Galactose-binding domain-like"/>
    <property type="match status" value="1"/>
</dbReference>
<evidence type="ECO:0000256" key="1">
    <source>
        <dbReference type="ARBA" id="ARBA00022801"/>
    </source>
</evidence>
<dbReference type="Gene3D" id="3.40.50.1820">
    <property type="entry name" value="alpha/beta hydrolase"/>
    <property type="match status" value="2"/>
</dbReference>
<dbReference type="InterPro" id="IPR005674">
    <property type="entry name" value="CocE/Ser_esterase"/>
</dbReference>
<keyword evidence="1 3" id="KW-0378">Hydrolase</keyword>
<dbReference type="RefSeq" id="WP_171331200.1">
    <property type="nucleotide sequence ID" value="NZ_WVRA01000006.1"/>
</dbReference>
<dbReference type="SUPFAM" id="SSF49785">
    <property type="entry name" value="Galactose-binding domain-like"/>
    <property type="match status" value="1"/>
</dbReference>
<protein>
    <submittedName>
        <fullName evidence="3">CocE/NonD family hydrolase</fullName>
    </submittedName>
</protein>
<dbReference type="InterPro" id="IPR000383">
    <property type="entry name" value="Xaa-Pro-like_dom"/>
</dbReference>
<dbReference type="NCBIfam" id="TIGR00976">
    <property type="entry name" value="CocE_NonD"/>
    <property type="match status" value="1"/>
</dbReference>
<dbReference type="EMBL" id="WVRA01000006">
    <property type="protein sequence ID" value="NOE19626.1"/>
    <property type="molecule type" value="Genomic_DNA"/>
</dbReference>
<dbReference type="GO" id="GO:0008239">
    <property type="term" value="F:dipeptidyl-peptidase activity"/>
    <property type="evidence" value="ECO:0007669"/>
    <property type="project" value="InterPro"/>
</dbReference>
<proteinExistence type="predicted"/>
<dbReference type="Proteomes" id="UP000597886">
    <property type="component" value="Unassembled WGS sequence"/>
</dbReference>
<dbReference type="AlphaFoldDB" id="A0AA90Z2X2"/>
<dbReference type="InterPro" id="IPR029058">
    <property type="entry name" value="AB_hydrolase_fold"/>
</dbReference>
<sequence length="654" mass="73406">MTDQTDHPFKVSETDHLWIEMPDGVRLAGRLWRPVTQMPVPAILEYIPYRKTDMVRARDERNHPYFAAHGYACIRVDMRGSGDSEGHMPDMYAQAELDDARQVIKWLAAQPWCNGRVGMFGTSWGGTASLQASVNAPDALKAAIAVCATHDRFEDDIHYMGGCVLSDTFEWGATLPAILASPPTANVGTDWKALWKERIENLTFPLENWLREDGRGQYWRHGSVIHQADALSVPVLAIGGWSDRYSNSVMSLVDARPTQVWGVVGPWGHHYPDQGSPGPAVGFQKLALDWWDHWLKSDTSQTPNWPRLRVWLREYDDPKDFLSMATGKWIESGPTIQETKVQELSLSSLKSNTDHERWIVPADPTVGQSAGDTGYFGRAGGLPLDQNFDDSRSLVFETAPLTEDLIIYGSVVVRLHGETKDQPNQIIARLSDVNSDGVSARITYGVRNLSLDENLDRISPSAKTDAFNADIRFHSTAYRIRKGHRVRLAFSSFYWPLIHAAAPKGDLSLDDGELVLPLMANKPSDLSEPLPPAEDLPEEKSHFTSAADRLTRWNKTRDNCIEMGWRQPLVKTAFPQMGTVFSYETGMVHRLKTSDVVKQETNVDHKMIFERPDGTAEVSVSLTACSSLGHTTVDAELIVTWNKEIFMTRHWRKS</sequence>
<evidence type="ECO:0000313" key="3">
    <source>
        <dbReference type="EMBL" id="NOE19626.1"/>
    </source>
</evidence>
<dbReference type="PANTHER" id="PTHR43056">
    <property type="entry name" value="PEPTIDASE S9 PROLYL OLIGOPEPTIDASE"/>
    <property type="match status" value="1"/>
</dbReference>
<dbReference type="SMART" id="SM00939">
    <property type="entry name" value="PepX_C"/>
    <property type="match status" value="1"/>
</dbReference>
<comment type="caution">
    <text evidence="3">The sequence shown here is derived from an EMBL/GenBank/DDBJ whole genome shotgun (WGS) entry which is preliminary data.</text>
</comment>
<dbReference type="InterPro" id="IPR013736">
    <property type="entry name" value="Xaa-Pro_dipept_C"/>
</dbReference>
<accession>A0AA90Z2X2</accession>
<dbReference type="Pfam" id="PF02129">
    <property type="entry name" value="Peptidase_S15"/>
    <property type="match status" value="1"/>
</dbReference>
<evidence type="ECO:0000259" key="2">
    <source>
        <dbReference type="SMART" id="SM00939"/>
    </source>
</evidence>
<dbReference type="SUPFAM" id="SSF53474">
    <property type="entry name" value="alpha/beta-Hydrolases"/>
    <property type="match status" value="1"/>
</dbReference>
<organism evidence="3 4">
    <name type="scientific">Ruegeria atlantica</name>
    <dbReference type="NCBI Taxonomy" id="81569"/>
    <lineage>
        <taxon>Bacteria</taxon>
        <taxon>Pseudomonadati</taxon>
        <taxon>Pseudomonadota</taxon>
        <taxon>Alphaproteobacteria</taxon>
        <taxon>Rhodobacterales</taxon>
        <taxon>Roseobacteraceae</taxon>
        <taxon>Ruegeria</taxon>
    </lineage>
</organism>
<reference evidence="3" key="1">
    <citation type="submission" date="2019-12" db="EMBL/GenBank/DDBJ databases">
        <title>Ruegeria JWLKs population differentiation of coral mucus and skeleton niches.</title>
        <authorList>
            <person name="Luo D."/>
        </authorList>
    </citation>
    <scope>NUCLEOTIDE SEQUENCE</scope>
    <source>
        <strain evidence="3">HKCCD6181</strain>
    </source>
</reference>
<dbReference type="Pfam" id="PF08530">
    <property type="entry name" value="PepX_C"/>
    <property type="match status" value="1"/>
</dbReference>
<feature type="domain" description="Xaa-Pro dipeptidyl-peptidase C-terminal" evidence="2">
    <location>
        <begin position="288"/>
        <end position="517"/>
    </location>
</feature>
<dbReference type="InterPro" id="IPR050585">
    <property type="entry name" value="Xaa-Pro_dipeptidyl-ppase/CocE"/>
</dbReference>
<gene>
    <name evidence="3" type="ORF">GS634_16000</name>
</gene>
<dbReference type="InterPro" id="IPR008979">
    <property type="entry name" value="Galactose-bd-like_sf"/>
</dbReference>